<name>A0A518KF73_9BACT</name>
<sequence length="199" mass="21039">MPQQPSAFQTAYRLTIMVGTLAVGSMAAYRYGPEPERLAETIDYVASMVNQANGEAAAEPDSLASVETAPLSEPAPFEAAPALWNEPVGARYDGAVQQASADLSAERLTPIEEEDPSRLDGDFERLERERLTAPLLAAGATQADVAAWGRGADTVYRATASAPVSGDATGLQRRFDAIGATPEEAVQTLVAEVRSSTLR</sequence>
<reference evidence="1 2" key="1">
    <citation type="submission" date="2019-02" db="EMBL/GenBank/DDBJ databases">
        <title>Deep-cultivation of Planctomycetes and their phenomic and genomic characterization uncovers novel biology.</title>
        <authorList>
            <person name="Wiegand S."/>
            <person name="Jogler M."/>
            <person name="Boedeker C."/>
            <person name="Pinto D."/>
            <person name="Vollmers J."/>
            <person name="Rivas-Marin E."/>
            <person name="Kohn T."/>
            <person name="Peeters S.H."/>
            <person name="Heuer A."/>
            <person name="Rast P."/>
            <person name="Oberbeckmann S."/>
            <person name="Bunk B."/>
            <person name="Jeske O."/>
            <person name="Meyerdierks A."/>
            <person name="Storesund J.E."/>
            <person name="Kallscheuer N."/>
            <person name="Luecker S."/>
            <person name="Lage O.M."/>
            <person name="Pohl T."/>
            <person name="Merkel B.J."/>
            <person name="Hornburger P."/>
            <person name="Mueller R.-W."/>
            <person name="Bruemmer F."/>
            <person name="Labrenz M."/>
            <person name="Spormann A.M."/>
            <person name="Op den Camp H."/>
            <person name="Overmann J."/>
            <person name="Amann R."/>
            <person name="Jetten M.S.M."/>
            <person name="Mascher T."/>
            <person name="Medema M.H."/>
            <person name="Devos D.P."/>
            <person name="Kaster A.-K."/>
            <person name="Ovreas L."/>
            <person name="Rohde M."/>
            <person name="Galperin M.Y."/>
            <person name="Jogler C."/>
        </authorList>
    </citation>
    <scope>NUCLEOTIDE SEQUENCE [LARGE SCALE GENOMIC DNA]</scope>
    <source>
        <strain evidence="1 2">Spa11</strain>
    </source>
</reference>
<dbReference type="RefSeq" id="WP_145116856.1">
    <property type="nucleotide sequence ID" value="NZ_CP036349.1"/>
</dbReference>
<evidence type="ECO:0000313" key="1">
    <source>
        <dbReference type="EMBL" id="QDV76422.1"/>
    </source>
</evidence>
<dbReference type="KEGG" id="bmei:Spa11_46520"/>
<accession>A0A518KF73</accession>
<dbReference type="EMBL" id="CP036349">
    <property type="protein sequence ID" value="QDV76422.1"/>
    <property type="molecule type" value="Genomic_DNA"/>
</dbReference>
<protein>
    <submittedName>
        <fullName evidence="1">Uncharacterized protein</fullName>
    </submittedName>
</protein>
<evidence type="ECO:0000313" key="2">
    <source>
        <dbReference type="Proteomes" id="UP000316426"/>
    </source>
</evidence>
<gene>
    <name evidence="1" type="ORF">Spa11_46520</name>
</gene>
<keyword evidence="2" id="KW-1185">Reference proteome</keyword>
<organism evidence="1 2">
    <name type="scientific">Botrimarina mediterranea</name>
    <dbReference type="NCBI Taxonomy" id="2528022"/>
    <lineage>
        <taxon>Bacteria</taxon>
        <taxon>Pseudomonadati</taxon>
        <taxon>Planctomycetota</taxon>
        <taxon>Planctomycetia</taxon>
        <taxon>Pirellulales</taxon>
        <taxon>Lacipirellulaceae</taxon>
        <taxon>Botrimarina</taxon>
    </lineage>
</organism>
<proteinExistence type="predicted"/>
<dbReference type="Proteomes" id="UP000316426">
    <property type="component" value="Chromosome"/>
</dbReference>
<dbReference type="AlphaFoldDB" id="A0A518KF73"/>